<sequence>MQCRNSIELLEQGSTACSHSTLCGRRNSEFRTTASESDYYDSDDSRHPNSLTETRDTLENTPVNLTETRETLENKTDHHINDLLGCEEGEGAPGPPLNDQLMSRWSTYISKGVEKDQFKEMYQKYPLSSNGELLQAPQVNPEVLVLLSNDQKSTDSYLTKAQNCLGKGLVALGQVLSESLDKLENTESNKTVIDAAKFFSGAMHSLTHIEDMYKPFFDDPVKTYEYYNFLPDARDDLKDNDDVVVLPPDARYLTDEEELD</sequence>
<protein>
    <submittedName>
        <fullName evidence="2">Uncharacterized protein</fullName>
    </submittedName>
</protein>
<dbReference type="EMBL" id="CAKOFQ010007237">
    <property type="protein sequence ID" value="CAH1995680.1"/>
    <property type="molecule type" value="Genomic_DNA"/>
</dbReference>
<evidence type="ECO:0000313" key="3">
    <source>
        <dbReference type="Proteomes" id="UP001152888"/>
    </source>
</evidence>
<name>A0A9P0LM27_ACAOB</name>
<evidence type="ECO:0000256" key="1">
    <source>
        <dbReference type="SAM" id="MobiDB-lite"/>
    </source>
</evidence>
<reference evidence="2" key="1">
    <citation type="submission" date="2022-03" db="EMBL/GenBank/DDBJ databases">
        <authorList>
            <person name="Sayadi A."/>
        </authorList>
    </citation>
    <scope>NUCLEOTIDE SEQUENCE</scope>
</reference>
<comment type="caution">
    <text evidence="2">The sequence shown here is derived from an EMBL/GenBank/DDBJ whole genome shotgun (WGS) entry which is preliminary data.</text>
</comment>
<organism evidence="2 3">
    <name type="scientific">Acanthoscelides obtectus</name>
    <name type="common">Bean weevil</name>
    <name type="synonym">Bruchus obtectus</name>
    <dbReference type="NCBI Taxonomy" id="200917"/>
    <lineage>
        <taxon>Eukaryota</taxon>
        <taxon>Metazoa</taxon>
        <taxon>Ecdysozoa</taxon>
        <taxon>Arthropoda</taxon>
        <taxon>Hexapoda</taxon>
        <taxon>Insecta</taxon>
        <taxon>Pterygota</taxon>
        <taxon>Neoptera</taxon>
        <taxon>Endopterygota</taxon>
        <taxon>Coleoptera</taxon>
        <taxon>Polyphaga</taxon>
        <taxon>Cucujiformia</taxon>
        <taxon>Chrysomeloidea</taxon>
        <taxon>Chrysomelidae</taxon>
        <taxon>Bruchinae</taxon>
        <taxon>Bruchini</taxon>
        <taxon>Acanthoscelides</taxon>
    </lineage>
</organism>
<dbReference type="OrthoDB" id="6776326at2759"/>
<feature type="compositionally biased region" description="Basic and acidic residues" evidence="1">
    <location>
        <begin position="43"/>
        <end position="57"/>
    </location>
</feature>
<keyword evidence="3" id="KW-1185">Reference proteome</keyword>
<dbReference type="PANTHER" id="PTHR34239">
    <property type="entry name" value="APPLE DOMAIN-CONTAINING PROTEIN"/>
    <property type="match status" value="1"/>
</dbReference>
<dbReference type="AlphaFoldDB" id="A0A9P0LM27"/>
<dbReference type="Proteomes" id="UP001152888">
    <property type="component" value="Unassembled WGS sequence"/>
</dbReference>
<feature type="region of interest" description="Disordered" evidence="1">
    <location>
        <begin position="34"/>
        <end position="57"/>
    </location>
</feature>
<gene>
    <name evidence="2" type="ORF">ACAOBT_LOCUS22766</name>
</gene>
<evidence type="ECO:0000313" key="2">
    <source>
        <dbReference type="EMBL" id="CAH1995680.1"/>
    </source>
</evidence>
<dbReference type="PANTHER" id="PTHR34239:SF2">
    <property type="entry name" value="TRANSPOSABLE ELEMENT P TRANSPOSASE_THAP9 CONSERVED DOMAIN-CONTAINING PROTEIN"/>
    <property type="match status" value="1"/>
</dbReference>
<proteinExistence type="predicted"/>
<accession>A0A9P0LM27</accession>